<proteinExistence type="predicted"/>
<dbReference type="AlphaFoldDB" id="A0A2W2J3R2"/>
<organism evidence="3 4">
    <name type="scientific">Spongiactinospora gelatinilytica</name>
    <dbReference type="NCBI Taxonomy" id="2666298"/>
    <lineage>
        <taxon>Bacteria</taxon>
        <taxon>Bacillati</taxon>
        <taxon>Actinomycetota</taxon>
        <taxon>Actinomycetes</taxon>
        <taxon>Streptosporangiales</taxon>
        <taxon>Streptosporangiaceae</taxon>
        <taxon>Spongiactinospora</taxon>
    </lineage>
</organism>
<evidence type="ECO:0000313" key="4">
    <source>
        <dbReference type="Proteomes" id="UP000248544"/>
    </source>
</evidence>
<comment type="caution">
    <text evidence="3">The sequence shown here is derived from an EMBL/GenBank/DDBJ whole genome shotgun (WGS) entry which is preliminary data.</text>
</comment>
<feature type="region of interest" description="Disordered" evidence="1">
    <location>
        <begin position="91"/>
        <end position="197"/>
    </location>
</feature>
<name>A0A2W2J3R2_9ACTN</name>
<dbReference type="EMBL" id="POUA01000007">
    <property type="protein sequence ID" value="PZG56254.1"/>
    <property type="molecule type" value="Genomic_DNA"/>
</dbReference>
<feature type="chain" id="PRO_5016157487" evidence="2">
    <location>
        <begin position="22"/>
        <end position="211"/>
    </location>
</feature>
<evidence type="ECO:0000256" key="2">
    <source>
        <dbReference type="SAM" id="SignalP"/>
    </source>
</evidence>
<dbReference type="Proteomes" id="UP000248544">
    <property type="component" value="Unassembled WGS sequence"/>
</dbReference>
<feature type="signal peptide" evidence="2">
    <location>
        <begin position="1"/>
        <end position="21"/>
    </location>
</feature>
<evidence type="ECO:0000256" key="1">
    <source>
        <dbReference type="SAM" id="MobiDB-lite"/>
    </source>
</evidence>
<reference evidence="3 4" key="1">
    <citation type="submission" date="2018-01" db="EMBL/GenBank/DDBJ databases">
        <title>Draft genome sequence of Sphaerisporangium sp. 7K107.</title>
        <authorList>
            <person name="Sahin N."/>
            <person name="Saygin H."/>
            <person name="Ay H."/>
        </authorList>
    </citation>
    <scope>NUCLEOTIDE SEQUENCE [LARGE SCALE GENOMIC DNA]</scope>
    <source>
        <strain evidence="3 4">7K107</strain>
    </source>
</reference>
<keyword evidence="4" id="KW-1185">Reference proteome</keyword>
<protein>
    <submittedName>
        <fullName evidence="3">Uncharacterized protein</fullName>
    </submittedName>
</protein>
<accession>A0A2W2J3R2</accession>
<evidence type="ECO:0000313" key="3">
    <source>
        <dbReference type="EMBL" id="PZG56254.1"/>
    </source>
</evidence>
<feature type="compositionally biased region" description="Basic and acidic residues" evidence="1">
    <location>
        <begin position="91"/>
        <end position="115"/>
    </location>
</feature>
<gene>
    <name evidence="3" type="ORF">C1I98_01695</name>
</gene>
<feature type="compositionally biased region" description="Basic and acidic residues" evidence="1">
    <location>
        <begin position="123"/>
        <end position="185"/>
    </location>
</feature>
<keyword evidence="2" id="KW-0732">Signal</keyword>
<sequence>MTTAGLLAAGLAMTFAAQANAGTEPTKPAEKKHETVNTVYYVYLCDVDKRNIGHWVGTSFDGIYNAQDKKQSRSDCDRYVYTDDSFNKDFKNKKSKDSHDRELEVEKSFNKDDSAKGSYNKEATAKDSFNKDDSTDVNYEEDKKYEKNTYVEVDKAENKKHESKKFEYKKPEYKKSDYKKPEYKKPGHKKSGLELEGWVFEESERNSAVLS</sequence>